<dbReference type="InterPro" id="IPR022998">
    <property type="entry name" value="ThiamineP_synth_TenI"/>
</dbReference>
<dbReference type="GO" id="GO:0009228">
    <property type="term" value="P:thiamine biosynthetic process"/>
    <property type="evidence" value="ECO:0007669"/>
    <property type="project" value="UniProtKB-KW"/>
</dbReference>
<evidence type="ECO:0000256" key="3">
    <source>
        <dbReference type="ARBA" id="ARBA00022723"/>
    </source>
</evidence>
<dbReference type="HAMAP" id="MF_00097">
    <property type="entry name" value="TMP_synthase"/>
    <property type="match status" value="1"/>
</dbReference>
<feature type="binding site" evidence="9">
    <location>
        <begin position="137"/>
        <end position="139"/>
    </location>
    <ligand>
        <name>2-[(2R,5Z)-2-carboxy-4-methylthiazol-5(2H)-ylidene]ethyl phosphate</name>
        <dbReference type="ChEBI" id="CHEBI:62899"/>
    </ligand>
</feature>
<dbReference type="SUPFAM" id="SSF51391">
    <property type="entry name" value="Thiamin phosphate synthase"/>
    <property type="match status" value="1"/>
</dbReference>
<evidence type="ECO:0000256" key="8">
    <source>
        <dbReference type="ARBA" id="ARBA00047883"/>
    </source>
</evidence>
<sequence>MNPSWPRRGLYAITPDEPDTARLLARAATVLDAGAAWLQYRNKDADAALRREQALALLPLCRARAVPLIVNDDWRLAAQIGADGAHLGEDDGELAAARAALGPDAIVGASCYDDIALAHAAAAHGASYVAFGAFFPSPTKPHARRAAPQLLAQAAPLGLPRVAIGGITPDNARSLVRAGADLLAVISGVFDAPDPAAAARAYLSCFEDPAHE</sequence>
<comment type="pathway">
    <text evidence="1 9 11">Cofactor biosynthesis; thiamine diphosphate biosynthesis; thiamine phosphate from 4-amino-2-methyl-5-diphosphomethylpyrimidine and 4-methyl-5-(2-phosphoethyl)-thiazole: step 1/1.</text>
</comment>
<evidence type="ECO:0000313" key="14">
    <source>
        <dbReference type="Proteomes" id="UP000218824"/>
    </source>
</evidence>
<comment type="function">
    <text evidence="9">Condenses 4-methyl-5-(beta-hydroxyethyl)thiazole monophosphate (THZ-P) and 2-methyl-4-amino-5-hydroxymethyl pyrimidine pyrophosphate (HMP-PP) to form thiamine monophosphate (TMP).</text>
</comment>
<proteinExistence type="inferred from homology"/>
<keyword evidence="4 9" id="KW-0460">Magnesium</keyword>
<dbReference type="Proteomes" id="UP000218824">
    <property type="component" value="Chromosome"/>
</dbReference>
<comment type="cofactor">
    <cofactor evidence="9">
        <name>Mg(2+)</name>
        <dbReference type="ChEBI" id="CHEBI:18420"/>
    </cofactor>
    <text evidence="9">Binds 1 Mg(2+) ion per subunit.</text>
</comment>
<feature type="binding site" evidence="9">
    <location>
        <position position="71"/>
    </location>
    <ligand>
        <name>4-amino-2-methyl-5-(diphosphooxymethyl)pyrimidine</name>
        <dbReference type="ChEBI" id="CHEBI:57841"/>
    </ligand>
</feature>
<evidence type="ECO:0000256" key="10">
    <source>
        <dbReference type="RuleBase" id="RU003826"/>
    </source>
</evidence>
<comment type="catalytic activity">
    <reaction evidence="7 9 10">
        <text>2-(2-carboxy-4-methylthiazol-5-yl)ethyl phosphate + 4-amino-2-methyl-5-(diphosphooxymethyl)pyrimidine + 2 H(+) = thiamine phosphate + CO2 + diphosphate</text>
        <dbReference type="Rhea" id="RHEA:47848"/>
        <dbReference type="ChEBI" id="CHEBI:15378"/>
        <dbReference type="ChEBI" id="CHEBI:16526"/>
        <dbReference type="ChEBI" id="CHEBI:33019"/>
        <dbReference type="ChEBI" id="CHEBI:37575"/>
        <dbReference type="ChEBI" id="CHEBI:57841"/>
        <dbReference type="ChEBI" id="CHEBI:62890"/>
        <dbReference type="EC" id="2.5.1.3"/>
    </reaction>
</comment>
<dbReference type="InterPro" id="IPR036206">
    <property type="entry name" value="ThiamineP_synth_sf"/>
</dbReference>
<keyword evidence="3 9" id="KW-0479">Metal-binding</keyword>
<dbReference type="GO" id="GO:0000287">
    <property type="term" value="F:magnesium ion binding"/>
    <property type="evidence" value="ECO:0007669"/>
    <property type="project" value="UniProtKB-UniRule"/>
</dbReference>
<evidence type="ECO:0000259" key="12">
    <source>
        <dbReference type="Pfam" id="PF02581"/>
    </source>
</evidence>
<comment type="similarity">
    <text evidence="9 10">Belongs to the thiamine-phosphate synthase family.</text>
</comment>
<evidence type="ECO:0000256" key="6">
    <source>
        <dbReference type="ARBA" id="ARBA00047334"/>
    </source>
</evidence>
<evidence type="ECO:0000256" key="5">
    <source>
        <dbReference type="ARBA" id="ARBA00022977"/>
    </source>
</evidence>
<feature type="binding site" evidence="9">
    <location>
        <begin position="186"/>
        <end position="187"/>
    </location>
    <ligand>
        <name>2-[(2R,5Z)-2-carboxy-4-methylthiazol-5(2H)-ylidene]ethyl phosphate</name>
        <dbReference type="ChEBI" id="CHEBI:62899"/>
    </ligand>
</feature>
<organism evidence="13 14">
    <name type="scientific">Lysobacter enzymogenes</name>
    <dbReference type="NCBI Taxonomy" id="69"/>
    <lineage>
        <taxon>Bacteria</taxon>
        <taxon>Pseudomonadati</taxon>
        <taxon>Pseudomonadota</taxon>
        <taxon>Gammaproteobacteria</taxon>
        <taxon>Lysobacterales</taxon>
        <taxon>Lysobacteraceae</taxon>
        <taxon>Lysobacter</taxon>
    </lineage>
</organism>
<evidence type="ECO:0000256" key="11">
    <source>
        <dbReference type="RuleBase" id="RU004253"/>
    </source>
</evidence>
<feature type="binding site" evidence="9">
    <location>
        <position position="72"/>
    </location>
    <ligand>
        <name>Mg(2+)</name>
        <dbReference type="ChEBI" id="CHEBI:18420"/>
    </ligand>
</feature>
<dbReference type="GO" id="GO:0009229">
    <property type="term" value="P:thiamine diphosphate biosynthetic process"/>
    <property type="evidence" value="ECO:0007669"/>
    <property type="project" value="UniProtKB-UniRule"/>
</dbReference>
<dbReference type="InterPro" id="IPR034291">
    <property type="entry name" value="TMP_synthase"/>
</dbReference>
<evidence type="ECO:0000256" key="9">
    <source>
        <dbReference type="HAMAP-Rule" id="MF_00097"/>
    </source>
</evidence>
<evidence type="ECO:0000313" key="13">
    <source>
        <dbReference type="EMBL" id="BAV99569.1"/>
    </source>
</evidence>
<keyword evidence="5 9" id="KW-0784">Thiamine biosynthesis</keyword>
<name>A0AAU9AMF1_LYSEN</name>
<comment type="catalytic activity">
    <reaction evidence="8 9 10">
        <text>2-[(2R,5Z)-2-carboxy-4-methylthiazol-5(2H)-ylidene]ethyl phosphate + 4-amino-2-methyl-5-(diphosphooxymethyl)pyrimidine + 2 H(+) = thiamine phosphate + CO2 + diphosphate</text>
        <dbReference type="Rhea" id="RHEA:47844"/>
        <dbReference type="ChEBI" id="CHEBI:15378"/>
        <dbReference type="ChEBI" id="CHEBI:16526"/>
        <dbReference type="ChEBI" id="CHEBI:33019"/>
        <dbReference type="ChEBI" id="CHEBI:37575"/>
        <dbReference type="ChEBI" id="CHEBI:57841"/>
        <dbReference type="ChEBI" id="CHEBI:62899"/>
        <dbReference type="EC" id="2.5.1.3"/>
    </reaction>
</comment>
<dbReference type="EMBL" id="AP014940">
    <property type="protein sequence ID" value="BAV99569.1"/>
    <property type="molecule type" value="Genomic_DNA"/>
</dbReference>
<dbReference type="GO" id="GO:0004789">
    <property type="term" value="F:thiamine-phosphate diphosphorylase activity"/>
    <property type="evidence" value="ECO:0007669"/>
    <property type="project" value="UniProtKB-UniRule"/>
</dbReference>
<accession>A0AAU9AMF1</accession>
<dbReference type="NCBIfam" id="TIGR00693">
    <property type="entry name" value="thiE"/>
    <property type="match status" value="1"/>
</dbReference>
<feature type="binding site" evidence="9">
    <location>
        <position position="166"/>
    </location>
    <ligand>
        <name>2-[(2R,5Z)-2-carboxy-4-methylthiazol-5(2H)-ylidene]ethyl phosphate</name>
        <dbReference type="ChEBI" id="CHEBI:62899"/>
    </ligand>
</feature>
<evidence type="ECO:0000256" key="7">
    <source>
        <dbReference type="ARBA" id="ARBA00047851"/>
    </source>
</evidence>
<feature type="binding site" evidence="9">
    <location>
        <begin position="39"/>
        <end position="43"/>
    </location>
    <ligand>
        <name>4-amino-2-methyl-5-(diphosphooxymethyl)pyrimidine</name>
        <dbReference type="ChEBI" id="CHEBI:57841"/>
    </ligand>
</feature>
<dbReference type="PANTHER" id="PTHR20857">
    <property type="entry name" value="THIAMINE-PHOSPHATE PYROPHOSPHORYLASE"/>
    <property type="match status" value="1"/>
</dbReference>
<dbReference type="RefSeq" id="WP_096380291.1">
    <property type="nucleotide sequence ID" value="NZ_AP014940.1"/>
</dbReference>
<evidence type="ECO:0000256" key="1">
    <source>
        <dbReference type="ARBA" id="ARBA00005165"/>
    </source>
</evidence>
<dbReference type="PANTHER" id="PTHR20857:SF15">
    <property type="entry name" value="THIAMINE-PHOSPHATE SYNTHASE"/>
    <property type="match status" value="1"/>
</dbReference>
<dbReference type="AlphaFoldDB" id="A0AAU9AMF1"/>
<keyword evidence="2 9" id="KW-0808">Transferase</keyword>
<evidence type="ECO:0000256" key="2">
    <source>
        <dbReference type="ARBA" id="ARBA00022679"/>
    </source>
</evidence>
<dbReference type="InterPro" id="IPR013785">
    <property type="entry name" value="Aldolase_TIM"/>
</dbReference>
<feature type="binding site" evidence="9">
    <location>
        <position position="140"/>
    </location>
    <ligand>
        <name>4-amino-2-methyl-5-(diphosphooxymethyl)pyrimidine</name>
        <dbReference type="ChEBI" id="CHEBI:57841"/>
    </ligand>
</feature>
<feature type="binding site" evidence="9">
    <location>
        <position position="110"/>
    </location>
    <ligand>
        <name>4-amino-2-methyl-5-(diphosphooxymethyl)pyrimidine</name>
        <dbReference type="ChEBI" id="CHEBI:57841"/>
    </ligand>
</feature>
<dbReference type="KEGG" id="lem:LEN_4082"/>
<reference evidence="13 14" key="1">
    <citation type="journal article" date="2017" name="DNA Res.">
        <title>Complete genome sequence and expression profile of the commercial lytic enzyme producer Lysobacter enzymogenes M497-1.</title>
        <authorList>
            <person name="Takami H."/>
            <person name="Toyoda A."/>
            <person name="Uchiyama I."/>
            <person name="Itoh T."/>
            <person name="Takaki Y."/>
            <person name="Arai W."/>
            <person name="Nishi S."/>
            <person name="Kawai M."/>
            <person name="Shinya K."/>
            <person name="Ikeda H."/>
        </authorList>
    </citation>
    <scope>NUCLEOTIDE SEQUENCE [LARGE SCALE GENOMIC DNA]</scope>
    <source>
        <strain evidence="13 14">M497-1</strain>
    </source>
</reference>
<comment type="catalytic activity">
    <reaction evidence="6 9 10">
        <text>4-methyl-5-(2-phosphooxyethyl)-thiazole + 4-amino-2-methyl-5-(diphosphooxymethyl)pyrimidine + H(+) = thiamine phosphate + diphosphate</text>
        <dbReference type="Rhea" id="RHEA:22328"/>
        <dbReference type="ChEBI" id="CHEBI:15378"/>
        <dbReference type="ChEBI" id="CHEBI:33019"/>
        <dbReference type="ChEBI" id="CHEBI:37575"/>
        <dbReference type="ChEBI" id="CHEBI:57841"/>
        <dbReference type="ChEBI" id="CHEBI:58296"/>
        <dbReference type="EC" id="2.5.1.3"/>
    </reaction>
</comment>
<dbReference type="Gene3D" id="3.20.20.70">
    <property type="entry name" value="Aldolase class I"/>
    <property type="match status" value="1"/>
</dbReference>
<protein>
    <recommendedName>
        <fullName evidence="9">Thiamine-phosphate synthase</fullName>
        <shortName evidence="9">TP synthase</shortName>
        <shortName evidence="9">TPS</shortName>
        <ecNumber evidence="9">2.5.1.3</ecNumber>
    </recommendedName>
    <alternativeName>
        <fullName evidence="9">Thiamine-phosphate pyrophosphorylase</fullName>
        <shortName evidence="9">TMP pyrophosphorylase</shortName>
        <shortName evidence="9">TMP-PPase</shortName>
    </alternativeName>
</protein>
<gene>
    <name evidence="9 13" type="primary">thiE</name>
    <name evidence="13" type="ORF">LEN_4082</name>
</gene>
<feature type="binding site" evidence="9">
    <location>
        <position position="91"/>
    </location>
    <ligand>
        <name>Mg(2+)</name>
        <dbReference type="ChEBI" id="CHEBI:18420"/>
    </ligand>
</feature>
<feature type="domain" description="Thiamine phosphate synthase/TenI" evidence="12">
    <location>
        <begin position="10"/>
        <end position="189"/>
    </location>
</feature>
<dbReference type="GO" id="GO:0005737">
    <property type="term" value="C:cytoplasm"/>
    <property type="evidence" value="ECO:0007669"/>
    <property type="project" value="TreeGrafter"/>
</dbReference>
<evidence type="ECO:0000256" key="4">
    <source>
        <dbReference type="ARBA" id="ARBA00022842"/>
    </source>
</evidence>
<dbReference type="EC" id="2.5.1.3" evidence="9"/>
<dbReference type="Pfam" id="PF02581">
    <property type="entry name" value="TMP-TENI"/>
    <property type="match status" value="1"/>
</dbReference>
<dbReference type="GeneID" id="83065876"/>
<dbReference type="CDD" id="cd00564">
    <property type="entry name" value="TMP_TenI"/>
    <property type="match status" value="1"/>
</dbReference>